<dbReference type="PIRSF" id="PIRSF018005">
    <property type="entry name" value="UCP018005"/>
    <property type="match status" value="1"/>
</dbReference>
<evidence type="ECO:0000256" key="1">
    <source>
        <dbReference type="ARBA" id="ARBA00022603"/>
    </source>
</evidence>
<dbReference type="Gene3D" id="3.40.50.150">
    <property type="entry name" value="Vaccinia Virus protein VP39"/>
    <property type="match status" value="1"/>
</dbReference>
<reference evidence="4 5" key="1">
    <citation type="journal article" date="2011" name="Front. Microbiol.">
        <title>Genomic signatures of strain selection and enhancement in Bacillus atrophaeus var. globigii, a historical biowarfare simulant.</title>
        <authorList>
            <person name="Gibbons H.S."/>
            <person name="Broomall S.M."/>
            <person name="McNew L.A."/>
            <person name="Daligault H."/>
            <person name="Chapman C."/>
            <person name="Bruce D."/>
            <person name="Karavis M."/>
            <person name="Krepps M."/>
            <person name="McGregor P.A."/>
            <person name="Hong C."/>
            <person name="Park K.H."/>
            <person name="Akmal A."/>
            <person name="Feldman A."/>
            <person name="Lin J.S."/>
            <person name="Chang W.E."/>
            <person name="Higgs B.W."/>
            <person name="Demirev P."/>
            <person name="Lindquist J."/>
            <person name="Liem A."/>
            <person name="Fochler E."/>
            <person name="Read T.D."/>
            <person name="Tapia R."/>
            <person name="Johnson S."/>
            <person name="Bishop-Lilly K.A."/>
            <person name="Detter C."/>
            <person name="Han C."/>
            <person name="Sozhamannan S."/>
            <person name="Rosenzweig C.N."/>
            <person name="Skowronski E.W."/>
        </authorList>
    </citation>
    <scope>NUCLEOTIDE SEQUENCE [LARGE SCALE GENOMIC DNA]</scope>
    <source>
        <strain evidence="4 5">MLST1</strain>
    </source>
</reference>
<dbReference type="AlphaFoldDB" id="A0A432W7G5"/>
<dbReference type="SUPFAM" id="SSF53335">
    <property type="entry name" value="S-adenosyl-L-methionine-dependent methyltransferases"/>
    <property type="match status" value="1"/>
</dbReference>
<name>A0A432W7G5_9GAMM</name>
<evidence type="ECO:0000256" key="2">
    <source>
        <dbReference type="ARBA" id="ARBA00022679"/>
    </source>
</evidence>
<dbReference type="GO" id="GO:0032259">
    <property type="term" value="P:methylation"/>
    <property type="evidence" value="ECO:0007669"/>
    <property type="project" value="UniProtKB-KW"/>
</dbReference>
<keyword evidence="5" id="KW-1185">Reference proteome</keyword>
<feature type="domain" description="Histidine-specific methyltransferase SAM-dependent" evidence="3">
    <location>
        <begin position="24"/>
        <end position="325"/>
    </location>
</feature>
<keyword evidence="1 4" id="KW-0489">Methyltransferase</keyword>
<dbReference type="EMBL" id="PIPL01000001">
    <property type="protein sequence ID" value="RUO25982.1"/>
    <property type="molecule type" value="Genomic_DNA"/>
</dbReference>
<dbReference type="GO" id="GO:0008168">
    <property type="term" value="F:methyltransferase activity"/>
    <property type="evidence" value="ECO:0007669"/>
    <property type="project" value="UniProtKB-KW"/>
</dbReference>
<dbReference type="InterPro" id="IPR017804">
    <property type="entry name" value="MeTrfase_EgtD-like"/>
</dbReference>
<keyword evidence="2 4" id="KW-0808">Transferase</keyword>
<protein>
    <submittedName>
        <fullName evidence="4">L-histidine N(Alpha)-methyltransferase</fullName>
    </submittedName>
</protein>
<sequence length="326" mass="37129">MHEQDSPLKLDSTLKQDSTLNEFYEDVVRGLSQSQKTLSPKYFYDAQGSRYFDQICQLPEYYPYRTELKLLPTVARELNSYFQQQAIDELNVVEFGAGSLHKIKPLLEHIPAIRHFTAIDISGEHLDNACQELQKLFPDLDIQAVQGDFTQPVSLHSSQATRLGFFPGSTIGNLTPEEAVEFLRSARQTLGTGSYMLLGVDSKKDTSILHQAYNDSQGITALFNKNILQRINRELGADFELSNFEHQAVYNSAKGRIEMHLRSTSDQKVQIGDNSFTFKQDESIHTENSYKYTTEEFSQLSQGAGWVTEEWWLADNNMFAVTLLRC</sequence>
<dbReference type="NCBIfam" id="TIGR03438">
    <property type="entry name" value="egtD_ergothio"/>
    <property type="match status" value="1"/>
</dbReference>
<dbReference type="InterPro" id="IPR029063">
    <property type="entry name" value="SAM-dependent_MTases_sf"/>
</dbReference>
<evidence type="ECO:0000313" key="4">
    <source>
        <dbReference type="EMBL" id="RUO25982.1"/>
    </source>
</evidence>
<dbReference type="Pfam" id="PF10017">
    <property type="entry name" value="Methyltransf_33"/>
    <property type="match status" value="1"/>
</dbReference>
<proteinExistence type="predicted"/>
<dbReference type="PANTHER" id="PTHR43397:SF1">
    <property type="entry name" value="ERGOTHIONEINE BIOSYNTHESIS PROTEIN 1"/>
    <property type="match status" value="1"/>
</dbReference>
<comment type="caution">
    <text evidence="4">The sequence shown here is derived from an EMBL/GenBank/DDBJ whole genome shotgun (WGS) entry which is preliminary data.</text>
</comment>
<evidence type="ECO:0000313" key="5">
    <source>
        <dbReference type="Proteomes" id="UP000288293"/>
    </source>
</evidence>
<gene>
    <name evidence="4" type="primary">egtD</name>
    <name evidence="4" type="ORF">CWE09_04440</name>
</gene>
<dbReference type="InterPro" id="IPR019257">
    <property type="entry name" value="MeTrfase_dom"/>
</dbReference>
<dbReference type="InterPro" id="IPR051128">
    <property type="entry name" value="EgtD_Methyltrsf_superfamily"/>
</dbReference>
<dbReference type="InterPro" id="IPR035094">
    <property type="entry name" value="EgtD"/>
</dbReference>
<accession>A0A432W7G5</accession>
<organism evidence="4 5">
    <name type="scientific">Aliidiomarina minuta</name>
    <dbReference type="NCBI Taxonomy" id="880057"/>
    <lineage>
        <taxon>Bacteria</taxon>
        <taxon>Pseudomonadati</taxon>
        <taxon>Pseudomonadota</taxon>
        <taxon>Gammaproteobacteria</taxon>
        <taxon>Alteromonadales</taxon>
        <taxon>Idiomarinaceae</taxon>
        <taxon>Aliidiomarina</taxon>
    </lineage>
</organism>
<dbReference type="RefSeq" id="WP_126802800.1">
    <property type="nucleotide sequence ID" value="NZ_PIPL01000001.1"/>
</dbReference>
<dbReference type="OrthoDB" id="5289726at2"/>
<evidence type="ECO:0000259" key="3">
    <source>
        <dbReference type="Pfam" id="PF10017"/>
    </source>
</evidence>
<dbReference type="PANTHER" id="PTHR43397">
    <property type="entry name" value="ERGOTHIONEINE BIOSYNTHESIS PROTEIN 1"/>
    <property type="match status" value="1"/>
</dbReference>
<dbReference type="Proteomes" id="UP000288293">
    <property type="component" value="Unassembled WGS sequence"/>
</dbReference>